<dbReference type="Proteomes" id="UP001500603">
    <property type="component" value="Unassembled WGS sequence"/>
</dbReference>
<dbReference type="InterPro" id="IPR050832">
    <property type="entry name" value="Bact_Acetyltransf"/>
</dbReference>
<feature type="region of interest" description="Disordered" evidence="3">
    <location>
        <begin position="1"/>
        <end position="175"/>
    </location>
</feature>
<keyword evidence="1" id="KW-0808">Transferase</keyword>
<dbReference type="CDD" id="cd04301">
    <property type="entry name" value="NAT_SF"/>
    <property type="match status" value="1"/>
</dbReference>
<evidence type="ECO:0000256" key="1">
    <source>
        <dbReference type="ARBA" id="ARBA00022679"/>
    </source>
</evidence>
<dbReference type="Gene3D" id="3.40.630.30">
    <property type="match status" value="1"/>
</dbReference>
<feature type="compositionally biased region" description="Basic and acidic residues" evidence="3">
    <location>
        <begin position="148"/>
        <end position="164"/>
    </location>
</feature>
<dbReference type="NCBIfam" id="TIGR01575">
    <property type="entry name" value="rimI"/>
    <property type="match status" value="1"/>
</dbReference>
<feature type="compositionally biased region" description="Low complexity" evidence="3">
    <location>
        <begin position="83"/>
        <end position="107"/>
    </location>
</feature>
<evidence type="ECO:0000259" key="4">
    <source>
        <dbReference type="PROSITE" id="PS51186"/>
    </source>
</evidence>
<name>A0ABP9KXN7_9NOCA</name>
<reference evidence="6" key="1">
    <citation type="journal article" date="2019" name="Int. J. Syst. Evol. Microbiol.">
        <title>The Global Catalogue of Microorganisms (GCM) 10K type strain sequencing project: providing services to taxonomists for standard genome sequencing and annotation.</title>
        <authorList>
            <consortium name="The Broad Institute Genomics Platform"/>
            <consortium name="The Broad Institute Genome Sequencing Center for Infectious Disease"/>
            <person name="Wu L."/>
            <person name="Ma J."/>
        </authorList>
    </citation>
    <scope>NUCLEOTIDE SEQUENCE [LARGE SCALE GENOMIC DNA]</scope>
    <source>
        <strain evidence="6">JCM 18298</strain>
    </source>
</reference>
<dbReference type="EMBL" id="BAABJM010000008">
    <property type="protein sequence ID" value="GAA5067572.1"/>
    <property type="molecule type" value="Genomic_DNA"/>
</dbReference>
<evidence type="ECO:0000256" key="3">
    <source>
        <dbReference type="SAM" id="MobiDB-lite"/>
    </source>
</evidence>
<dbReference type="InterPro" id="IPR006464">
    <property type="entry name" value="AcTrfase_RimI/Ard1"/>
</dbReference>
<keyword evidence="2" id="KW-0012">Acyltransferase</keyword>
<proteinExistence type="predicted"/>
<dbReference type="SUPFAM" id="SSF55729">
    <property type="entry name" value="Acyl-CoA N-acyltransferases (Nat)"/>
    <property type="match status" value="1"/>
</dbReference>
<accession>A0ABP9KXN7</accession>
<evidence type="ECO:0000313" key="5">
    <source>
        <dbReference type="EMBL" id="GAA5067572.1"/>
    </source>
</evidence>
<feature type="compositionally biased region" description="Low complexity" evidence="3">
    <location>
        <begin position="165"/>
        <end position="175"/>
    </location>
</feature>
<evidence type="ECO:0000256" key="2">
    <source>
        <dbReference type="ARBA" id="ARBA00023315"/>
    </source>
</evidence>
<sequence length="349" mass="36078">MVSHDTPSDDPHSTAAEGRVAAEPSDGAARTGRPNIGLKSSSAAPDHRAAGPGAEETDSGEVSDGSRSGSARSSSDVPCASDSGGSAARGGRLDIVGESSGEVSEPGSGLGSGEPCGDATVDGVRGGGVDHEVPGGSGSDDASGEQVTDVRRPGDSRFDDREVGDSMSDGSAGDAAAASARIEPMAYSDIARCVELEHLLFAEDDPWSAPAFLSELAVAHNRYLVARDDSGRMVGYAGVALLGDAEHPEAEVHTIGVDPDHHRGGIGALLLRALLAEADQRGGPVFLEVRTDNAPAIALYAKYGFHIIGLRKRYYHPSGADAYTMRRPELTAQGIEWRAAREQPNEVRT</sequence>
<dbReference type="Pfam" id="PF00583">
    <property type="entry name" value="Acetyltransf_1"/>
    <property type="match status" value="1"/>
</dbReference>
<feature type="compositionally biased region" description="Low complexity" evidence="3">
    <location>
        <begin position="63"/>
        <end position="76"/>
    </location>
</feature>
<dbReference type="InterPro" id="IPR000182">
    <property type="entry name" value="GNAT_dom"/>
</dbReference>
<dbReference type="PANTHER" id="PTHR43877">
    <property type="entry name" value="AMINOALKYLPHOSPHONATE N-ACETYLTRANSFERASE-RELATED-RELATED"/>
    <property type="match status" value="1"/>
</dbReference>
<evidence type="ECO:0000313" key="6">
    <source>
        <dbReference type="Proteomes" id="UP001500603"/>
    </source>
</evidence>
<feature type="compositionally biased region" description="Basic and acidic residues" evidence="3">
    <location>
        <begin position="1"/>
        <end position="12"/>
    </location>
</feature>
<dbReference type="InterPro" id="IPR016181">
    <property type="entry name" value="Acyl_CoA_acyltransferase"/>
</dbReference>
<organism evidence="5 6">
    <name type="scientific">Nocardia callitridis</name>
    <dbReference type="NCBI Taxonomy" id="648753"/>
    <lineage>
        <taxon>Bacteria</taxon>
        <taxon>Bacillati</taxon>
        <taxon>Actinomycetota</taxon>
        <taxon>Actinomycetes</taxon>
        <taxon>Mycobacteriales</taxon>
        <taxon>Nocardiaceae</taxon>
        <taxon>Nocardia</taxon>
    </lineage>
</organism>
<feature type="domain" description="N-acetyltransferase" evidence="4">
    <location>
        <begin position="180"/>
        <end position="330"/>
    </location>
</feature>
<protein>
    <recommendedName>
        <fullName evidence="4">N-acetyltransferase domain-containing protein</fullName>
    </recommendedName>
</protein>
<keyword evidence="6" id="KW-1185">Reference proteome</keyword>
<dbReference type="PROSITE" id="PS51186">
    <property type="entry name" value="GNAT"/>
    <property type="match status" value="1"/>
</dbReference>
<gene>
    <name evidence="5" type="ORF">GCM10023318_56820</name>
</gene>
<comment type="caution">
    <text evidence="5">The sequence shown here is derived from an EMBL/GenBank/DDBJ whole genome shotgun (WGS) entry which is preliminary data.</text>
</comment>
<dbReference type="PANTHER" id="PTHR43877:SF1">
    <property type="entry name" value="ACETYLTRANSFERASE"/>
    <property type="match status" value="1"/>
</dbReference>